<dbReference type="PROSITE" id="PS00902">
    <property type="entry name" value="GLUTAMATE_5_KINASE"/>
    <property type="match status" value="1"/>
</dbReference>
<evidence type="ECO:0000256" key="3">
    <source>
        <dbReference type="ARBA" id="ARBA00022650"/>
    </source>
</evidence>
<dbReference type="InterPro" id="IPR036974">
    <property type="entry name" value="PUA_sf"/>
</dbReference>
<sequence>MHNITNLASKPVSDRPIIVVKIGTSTLMRDRSSPRSTTISSAAGEGLEDGTVELAVSTLGLLVDTLLTLRRRKYDVILVTSGAVGVGCRELGISKRPNVANAKTSEERARILADIQAYAAVGQSVLMRTYDALMRMANQKTAQILLTSGDLSTEYQYVNAKNTISALLRMGVIPVVNENDTTATEELKYGDNDWLSALVSTAVGAQWLFLLTDVDQLYTSNPRVDPKAKPIDIVPNIESLQVNLSSNTTGTQWGTGGMKTKITAARLATAAGVRVCLIHGRYPSRVVDFVGDSPNRRGTLFEPLGRPLEIERKKWFSNCLPPRGVITISREAESLLRAGFSLHTSGVISCKDRFEENSPVSICSENGLELARGFCNYSSAYLEKYGGKSAREISKILCFPVSDIVVHGDNLALLVDITSDDSEANGFLP</sequence>
<name>A0A2V3ILJ9_9FLOR</name>
<dbReference type="SUPFAM" id="SSF53633">
    <property type="entry name" value="Carbamate kinase-like"/>
    <property type="match status" value="1"/>
</dbReference>
<dbReference type="InterPro" id="IPR001057">
    <property type="entry name" value="Glu/AcGlu_kinase"/>
</dbReference>
<accession>A0A2V3ILJ9</accession>
<dbReference type="GO" id="GO:0004349">
    <property type="term" value="F:glutamate 5-kinase activity"/>
    <property type="evidence" value="ECO:0007669"/>
    <property type="project" value="InterPro"/>
</dbReference>
<dbReference type="GO" id="GO:0005829">
    <property type="term" value="C:cytosol"/>
    <property type="evidence" value="ECO:0007669"/>
    <property type="project" value="TreeGrafter"/>
</dbReference>
<dbReference type="InterPro" id="IPR019797">
    <property type="entry name" value="Glutamate_5-kinase_CS"/>
</dbReference>
<evidence type="ECO:0000256" key="5">
    <source>
        <dbReference type="ARBA" id="ARBA00022741"/>
    </source>
</evidence>
<dbReference type="Proteomes" id="UP000247409">
    <property type="component" value="Unassembled WGS sequence"/>
</dbReference>
<evidence type="ECO:0000256" key="1">
    <source>
        <dbReference type="ARBA" id="ARBA00022490"/>
    </source>
</evidence>
<dbReference type="NCBIfam" id="TIGR01027">
    <property type="entry name" value="proB"/>
    <property type="match status" value="1"/>
</dbReference>
<evidence type="ECO:0000256" key="4">
    <source>
        <dbReference type="ARBA" id="ARBA00022679"/>
    </source>
</evidence>
<keyword evidence="4" id="KW-0808">Transferase</keyword>
<dbReference type="InterPro" id="IPR036393">
    <property type="entry name" value="AceGlu_kinase-like_sf"/>
</dbReference>
<dbReference type="EMBL" id="NBIV01000144">
    <property type="protein sequence ID" value="PXF42939.1"/>
    <property type="molecule type" value="Genomic_DNA"/>
</dbReference>
<dbReference type="PANTHER" id="PTHR43654:SF3">
    <property type="entry name" value="GLUTAMATE 5-KINASE"/>
    <property type="match status" value="1"/>
</dbReference>
<dbReference type="GO" id="GO:0003723">
    <property type="term" value="F:RNA binding"/>
    <property type="evidence" value="ECO:0007669"/>
    <property type="project" value="InterPro"/>
</dbReference>
<keyword evidence="2" id="KW-0028">Amino-acid biosynthesis</keyword>
<dbReference type="PIRSF" id="PIRSF000729">
    <property type="entry name" value="GK"/>
    <property type="match status" value="1"/>
</dbReference>
<keyword evidence="6 9" id="KW-0418">Kinase</keyword>
<keyword evidence="3" id="KW-0641">Proline biosynthesis</keyword>
<dbReference type="InterPro" id="IPR002478">
    <property type="entry name" value="PUA"/>
</dbReference>
<dbReference type="HAMAP" id="MF_00456">
    <property type="entry name" value="ProB"/>
    <property type="match status" value="1"/>
</dbReference>
<dbReference type="FunFam" id="3.40.1160.10:FF:000006">
    <property type="entry name" value="Glutamate 5-kinase"/>
    <property type="match status" value="1"/>
</dbReference>
<feature type="domain" description="PUA" evidence="8">
    <location>
        <begin position="324"/>
        <end position="406"/>
    </location>
</feature>
<dbReference type="AlphaFoldDB" id="A0A2V3ILJ9"/>
<dbReference type="InterPro" id="IPR015947">
    <property type="entry name" value="PUA-like_sf"/>
</dbReference>
<reference evidence="9 10" key="1">
    <citation type="journal article" date="2018" name="Mol. Biol. Evol.">
        <title>Analysis of the draft genome of the red seaweed Gracilariopsis chorda provides insights into genome size evolution in Rhodophyta.</title>
        <authorList>
            <person name="Lee J."/>
            <person name="Yang E.C."/>
            <person name="Graf L."/>
            <person name="Yang J.H."/>
            <person name="Qiu H."/>
            <person name="Zel Zion U."/>
            <person name="Chan C.X."/>
            <person name="Stephens T.G."/>
            <person name="Weber A.P.M."/>
            <person name="Boo G.H."/>
            <person name="Boo S.M."/>
            <person name="Kim K.M."/>
            <person name="Shin Y."/>
            <person name="Jung M."/>
            <person name="Lee S.J."/>
            <person name="Yim H.S."/>
            <person name="Lee J.H."/>
            <person name="Bhattacharya D."/>
            <person name="Yoon H.S."/>
        </authorList>
    </citation>
    <scope>NUCLEOTIDE SEQUENCE [LARGE SCALE GENOMIC DNA]</scope>
    <source>
        <strain evidence="9 10">SKKU-2015</strain>
        <tissue evidence="9">Whole body</tissue>
    </source>
</reference>
<gene>
    <name evidence="9" type="ORF">BWQ96_07317</name>
</gene>
<dbReference type="PROSITE" id="PS50890">
    <property type="entry name" value="PUA"/>
    <property type="match status" value="1"/>
</dbReference>
<dbReference type="GO" id="GO:0008652">
    <property type="term" value="P:amino acid biosynthetic process"/>
    <property type="evidence" value="ECO:0007669"/>
    <property type="project" value="UniProtKB-KW"/>
</dbReference>
<dbReference type="STRING" id="448386.A0A2V3ILJ9"/>
<keyword evidence="5" id="KW-0547">Nucleotide-binding</keyword>
<evidence type="ECO:0000313" key="9">
    <source>
        <dbReference type="EMBL" id="PXF42939.1"/>
    </source>
</evidence>
<dbReference type="OrthoDB" id="409889at2759"/>
<evidence type="ECO:0000256" key="7">
    <source>
        <dbReference type="ARBA" id="ARBA00022840"/>
    </source>
</evidence>
<keyword evidence="7" id="KW-0067">ATP-binding</keyword>
<dbReference type="SUPFAM" id="SSF88697">
    <property type="entry name" value="PUA domain-like"/>
    <property type="match status" value="1"/>
</dbReference>
<dbReference type="InterPro" id="IPR011529">
    <property type="entry name" value="Glu_5kinase"/>
</dbReference>
<protein>
    <submittedName>
        <fullName evidence="9">Glutamate 5-kinase</fullName>
    </submittedName>
</protein>
<dbReference type="PANTHER" id="PTHR43654">
    <property type="entry name" value="GLUTAMATE 5-KINASE"/>
    <property type="match status" value="1"/>
</dbReference>
<dbReference type="InterPro" id="IPR001048">
    <property type="entry name" value="Asp/Glu/Uridylate_kinase"/>
</dbReference>
<evidence type="ECO:0000256" key="2">
    <source>
        <dbReference type="ARBA" id="ARBA00022605"/>
    </source>
</evidence>
<evidence type="ECO:0000256" key="6">
    <source>
        <dbReference type="ARBA" id="ARBA00022777"/>
    </source>
</evidence>
<dbReference type="PRINTS" id="PR00474">
    <property type="entry name" value="GLU5KINASE"/>
</dbReference>
<dbReference type="Gene3D" id="3.40.1160.10">
    <property type="entry name" value="Acetylglutamate kinase-like"/>
    <property type="match status" value="1"/>
</dbReference>
<organism evidence="9 10">
    <name type="scientific">Gracilariopsis chorda</name>
    <dbReference type="NCBI Taxonomy" id="448386"/>
    <lineage>
        <taxon>Eukaryota</taxon>
        <taxon>Rhodophyta</taxon>
        <taxon>Florideophyceae</taxon>
        <taxon>Rhodymeniophycidae</taxon>
        <taxon>Gracilariales</taxon>
        <taxon>Gracilariaceae</taxon>
        <taxon>Gracilariopsis</taxon>
    </lineage>
</organism>
<evidence type="ECO:0000259" key="8">
    <source>
        <dbReference type="SMART" id="SM00359"/>
    </source>
</evidence>
<dbReference type="CDD" id="cd04242">
    <property type="entry name" value="AAK_G5K_ProB"/>
    <property type="match status" value="1"/>
</dbReference>
<dbReference type="InterPro" id="IPR041739">
    <property type="entry name" value="G5K_ProB"/>
</dbReference>
<dbReference type="Gene3D" id="2.30.130.10">
    <property type="entry name" value="PUA domain"/>
    <property type="match status" value="1"/>
</dbReference>
<dbReference type="SMART" id="SM00359">
    <property type="entry name" value="PUA"/>
    <property type="match status" value="1"/>
</dbReference>
<evidence type="ECO:0000313" key="10">
    <source>
        <dbReference type="Proteomes" id="UP000247409"/>
    </source>
</evidence>
<dbReference type="CDD" id="cd21157">
    <property type="entry name" value="PUA_G5K"/>
    <property type="match status" value="1"/>
</dbReference>
<dbReference type="InterPro" id="IPR005715">
    <property type="entry name" value="Glu_5kinase/COase_Synthase"/>
</dbReference>
<proteinExistence type="inferred from homology"/>
<dbReference type="GO" id="GO:0005524">
    <property type="term" value="F:ATP binding"/>
    <property type="evidence" value="ECO:0007669"/>
    <property type="project" value="UniProtKB-KW"/>
</dbReference>
<dbReference type="Pfam" id="PF00696">
    <property type="entry name" value="AA_kinase"/>
    <property type="match status" value="1"/>
</dbReference>
<keyword evidence="1" id="KW-0963">Cytoplasm</keyword>
<comment type="caution">
    <text evidence="9">The sequence shown here is derived from an EMBL/GenBank/DDBJ whole genome shotgun (WGS) entry which is preliminary data.</text>
</comment>
<dbReference type="Pfam" id="PF01472">
    <property type="entry name" value="PUA"/>
    <property type="match status" value="1"/>
</dbReference>
<keyword evidence="10" id="KW-1185">Reference proteome</keyword>